<evidence type="ECO:0000313" key="2">
    <source>
        <dbReference type="EMBL" id="HIG63515.1"/>
    </source>
</evidence>
<protein>
    <submittedName>
        <fullName evidence="2">Lrp/AsnC family transcriptional regulator</fullName>
    </submittedName>
</protein>
<sequence length="95" mass="10342">MAVGFILIKTEPSKEQQVYEALGSVKEIVELHPLFGEFDLMAKVNAGDFYDLGQVVVQKIRTVEGVQDTQTHPATKLERQAAAAAASDSSLIKHS</sequence>
<feature type="domain" description="Transcription regulator AsnC/Lrp ligand binding" evidence="1">
    <location>
        <begin position="6"/>
        <end position="74"/>
    </location>
</feature>
<dbReference type="Gene3D" id="3.30.70.920">
    <property type="match status" value="1"/>
</dbReference>
<dbReference type="EMBL" id="DUAV01000022">
    <property type="protein sequence ID" value="HIG63515.1"/>
    <property type="molecule type" value="Genomic_DNA"/>
</dbReference>
<organism evidence="2 3">
    <name type="scientific">Marine Group III euryarchaeote</name>
    <dbReference type="NCBI Taxonomy" id="2173149"/>
    <lineage>
        <taxon>Archaea</taxon>
        <taxon>Methanobacteriati</taxon>
        <taxon>Thermoplasmatota</taxon>
        <taxon>Thermoplasmata</taxon>
        <taxon>Candidatus Thermoprofundales</taxon>
    </lineage>
</organism>
<dbReference type="Pfam" id="PF01037">
    <property type="entry name" value="AsnC_trans_reg"/>
    <property type="match status" value="1"/>
</dbReference>
<dbReference type="InterPro" id="IPR019887">
    <property type="entry name" value="Tscrpt_reg_AsnC/Lrp_C"/>
</dbReference>
<evidence type="ECO:0000313" key="3">
    <source>
        <dbReference type="Proteomes" id="UP000589516"/>
    </source>
</evidence>
<dbReference type="AlphaFoldDB" id="A0A7C7ZDE2"/>
<gene>
    <name evidence="2" type="ORF">EYQ16_03235</name>
</gene>
<name>A0A7C7ZDE2_9ARCH</name>
<reference evidence="3" key="1">
    <citation type="journal article" date="2019" name="bioRxiv">
        <title>Genome diversification in globally distributed novel marine Proteobacteria is linked to environmental adaptation.</title>
        <authorList>
            <person name="Zhou Z."/>
            <person name="Tran P.Q."/>
            <person name="Kieft K."/>
            <person name="Anantharaman K."/>
        </authorList>
    </citation>
    <scope>NUCLEOTIDE SEQUENCE [LARGE SCALE GENOMIC DNA]</scope>
</reference>
<dbReference type="InterPro" id="IPR011008">
    <property type="entry name" value="Dimeric_a/b-barrel"/>
</dbReference>
<evidence type="ECO:0000259" key="1">
    <source>
        <dbReference type="Pfam" id="PF01037"/>
    </source>
</evidence>
<dbReference type="Proteomes" id="UP000589516">
    <property type="component" value="Unassembled WGS sequence"/>
</dbReference>
<comment type="caution">
    <text evidence="2">The sequence shown here is derived from an EMBL/GenBank/DDBJ whole genome shotgun (WGS) entry which is preliminary data.</text>
</comment>
<dbReference type="SUPFAM" id="SSF54909">
    <property type="entry name" value="Dimeric alpha+beta barrel"/>
    <property type="match status" value="1"/>
</dbReference>
<accession>A0A7C7ZDE2</accession>
<proteinExistence type="predicted"/>